<comment type="caution">
    <text evidence="3">The sequence shown here is derived from an EMBL/GenBank/DDBJ whole genome shotgun (WGS) entry which is preliminary data.</text>
</comment>
<feature type="compositionally biased region" description="Basic and acidic residues" evidence="1">
    <location>
        <begin position="453"/>
        <end position="464"/>
    </location>
</feature>
<dbReference type="SMART" id="SM00596">
    <property type="entry name" value="PRE_C2HC"/>
    <property type="match status" value="1"/>
</dbReference>
<evidence type="ECO:0000259" key="2">
    <source>
        <dbReference type="SMART" id="SM00596"/>
    </source>
</evidence>
<dbReference type="InterPro" id="IPR006579">
    <property type="entry name" value="Pre_C2HC_dom"/>
</dbReference>
<feature type="region of interest" description="Disordered" evidence="1">
    <location>
        <begin position="86"/>
        <end position="111"/>
    </location>
</feature>
<proteinExistence type="predicted"/>
<keyword evidence="4" id="KW-1185">Reference proteome</keyword>
<evidence type="ECO:0000313" key="4">
    <source>
        <dbReference type="Proteomes" id="UP000036403"/>
    </source>
</evidence>
<dbReference type="AlphaFoldDB" id="A0A0J7MYU4"/>
<dbReference type="PaxDb" id="67767-A0A0J7MYU4"/>
<dbReference type="OrthoDB" id="7617229at2759"/>
<feature type="region of interest" description="Disordered" evidence="1">
    <location>
        <begin position="171"/>
        <end position="190"/>
    </location>
</feature>
<dbReference type="Pfam" id="PF07530">
    <property type="entry name" value="PRE_C2HC"/>
    <property type="match status" value="1"/>
</dbReference>
<protein>
    <submittedName>
        <fullName evidence="3">Nucleic-acid-binding protein from transposon x-element</fullName>
    </submittedName>
</protein>
<dbReference type="Proteomes" id="UP000036403">
    <property type="component" value="Unassembled WGS sequence"/>
</dbReference>
<feature type="region of interest" description="Disordered" evidence="1">
    <location>
        <begin position="1"/>
        <end position="67"/>
    </location>
</feature>
<evidence type="ECO:0000256" key="1">
    <source>
        <dbReference type="SAM" id="MobiDB-lite"/>
    </source>
</evidence>
<accession>A0A0J7MYU4</accession>
<evidence type="ECO:0000313" key="3">
    <source>
        <dbReference type="EMBL" id="KMQ85610.1"/>
    </source>
</evidence>
<feature type="region of interest" description="Disordered" evidence="1">
    <location>
        <begin position="417"/>
        <end position="478"/>
    </location>
</feature>
<name>A0A0J7MYU4_LASNI</name>
<organism evidence="3 4">
    <name type="scientific">Lasius niger</name>
    <name type="common">Black garden ant</name>
    <dbReference type="NCBI Taxonomy" id="67767"/>
    <lineage>
        <taxon>Eukaryota</taxon>
        <taxon>Metazoa</taxon>
        <taxon>Ecdysozoa</taxon>
        <taxon>Arthropoda</taxon>
        <taxon>Hexapoda</taxon>
        <taxon>Insecta</taxon>
        <taxon>Pterygota</taxon>
        <taxon>Neoptera</taxon>
        <taxon>Endopterygota</taxon>
        <taxon>Hymenoptera</taxon>
        <taxon>Apocrita</taxon>
        <taxon>Aculeata</taxon>
        <taxon>Formicoidea</taxon>
        <taxon>Formicidae</taxon>
        <taxon>Formicinae</taxon>
        <taxon>Lasius</taxon>
        <taxon>Lasius</taxon>
    </lineage>
</organism>
<gene>
    <name evidence="3" type="ORF">RF55_15722</name>
</gene>
<feature type="domain" description="Pre-C2HC" evidence="2">
    <location>
        <begin position="273"/>
        <end position="341"/>
    </location>
</feature>
<feature type="compositionally biased region" description="Polar residues" evidence="1">
    <location>
        <begin position="422"/>
        <end position="451"/>
    </location>
</feature>
<dbReference type="STRING" id="67767.A0A0J7MYU4"/>
<sequence length="507" mass="57951">MEKTYSVETTPGGIPGKNSGNPSSLEAGPKDSGGGQSLLKKNTPYKTSSDSNNNNNNNIQQDTTLSNHKSINSQVLLENTLINRQRSSSLSDSIPANLPRDENKKTPSSADVNVKEGMDYQITADNNWTEIRRKRQRNSPENLSRNLKQTKLNNYWLSTPVPISNRFENLETEDHPETDPSTNEKLTKPPPIFVDKVNNVQPLIKLLNDHVNNNYEIKVLRNDQVKILPRTSEAYTTIVKQLELKETEFYTYKPKQERDFKVILKNLHSSMDTSEIIKALDELDHTVTNIWNIKSTRTKKSLPMFVVELLPKDNNKQIYEVRSLVHCRVTFEPPRPRRDIPQCANCQQYGHTKAYCWRKPKCIKCTGDHSSDKCARKGRSDNVKCVLCEGNHPANYKGCIVYQNLQKSRYPQLRRKHHMADQTKNPNTDTNTRINKLIPSQSIPSGTTYAQSVKDRQTNRDKPPQDIVSQPDNGPNEMKELMDMFKQIMQQMMTLTNLITTLTAKIS</sequence>
<dbReference type="EMBL" id="LBMM01013507">
    <property type="protein sequence ID" value="KMQ85610.1"/>
    <property type="molecule type" value="Genomic_DNA"/>
</dbReference>
<reference evidence="3 4" key="1">
    <citation type="submission" date="2015-04" db="EMBL/GenBank/DDBJ databases">
        <title>Lasius niger genome sequencing.</title>
        <authorList>
            <person name="Konorov E.A."/>
            <person name="Nikitin M.A."/>
            <person name="Kirill M.V."/>
            <person name="Chang P."/>
        </authorList>
    </citation>
    <scope>NUCLEOTIDE SEQUENCE [LARGE SCALE GENOMIC DNA]</scope>
    <source>
        <tissue evidence="3">Whole</tissue>
    </source>
</reference>